<comment type="caution">
    <text evidence="9">The sequence shown here is derived from an EMBL/GenBank/DDBJ whole genome shotgun (WGS) entry which is preliminary data.</text>
</comment>
<evidence type="ECO:0000256" key="7">
    <source>
        <dbReference type="PIRSR" id="PIRSR602481-1"/>
    </source>
</evidence>
<dbReference type="InterPro" id="IPR036390">
    <property type="entry name" value="WH_DNA-bd_sf"/>
</dbReference>
<dbReference type="EMBL" id="MHRF01000013">
    <property type="protein sequence ID" value="OHA17713.1"/>
    <property type="molecule type" value="Genomic_DNA"/>
</dbReference>
<dbReference type="Gene3D" id="3.30.1490.190">
    <property type="match status" value="1"/>
</dbReference>
<keyword evidence="2" id="KW-0678">Repressor</keyword>
<feature type="binding site" evidence="7">
    <location>
        <position position="95"/>
    </location>
    <ligand>
        <name>Zn(2+)</name>
        <dbReference type="ChEBI" id="CHEBI:29105"/>
    </ligand>
</feature>
<comment type="cofactor">
    <cofactor evidence="8">
        <name>Mn(2+)</name>
        <dbReference type="ChEBI" id="CHEBI:29035"/>
    </cofactor>
    <cofactor evidence="8">
        <name>Fe(2+)</name>
        <dbReference type="ChEBI" id="CHEBI:29033"/>
    </cofactor>
    <text evidence="8">Binds 1 Mn(2+) or Fe(2+) ion per subunit.</text>
</comment>
<feature type="binding site" evidence="7">
    <location>
        <position position="140"/>
    </location>
    <ligand>
        <name>Zn(2+)</name>
        <dbReference type="ChEBI" id="CHEBI:29105"/>
    </ligand>
</feature>
<evidence type="ECO:0000256" key="2">
    <source>
        <dbReference type="ARBA" id="ARBA00022491"/>
    </source>
</evidence>
<dbReference type="GO" id="GO:1900376">
    <property type="term" value="P:regulation of secondary metabolite biosynthetic process"/>
    <property type="evidence" value="ECO:0007669"/>
    <property type="project" value="TreeGrafter"/>
</dbReference>
<evidence type="ECO:0000256" key="5">
    <source>
        <dbReference type="ARBA" id="ARBA00023125"/>
    </source>
</evidence>
<dbReference type="GO" id="GO:0000976">
    <property type="term" value="F:transcription cis-regulatory region binding"/>
    <property type="evidence" value="ECO:0007669"/>
    <property type="project" value="TreeGrafter"/>
</dbReference>
<dbReference type="CDD" id="cd07153">
    <property type="entry name" value="Fur_like"/>
    <property type="match status" value="1"/>
</dbReference>
<evidence type="ECO:0000256" key="4">
    <source>
        <dbReference type="ARBA" id="ARBA00023015"/>
    </source>
</evidence>
<dbReference type="GO" id="GO:0003700">
    <property type="term" value="F:DNA-binding transcription factor activity"/>
    <property type="evidence" value="ECO:0007669"/>
    <property type="project" value="InterPro"/>
</dbReference>
<organism evidence="9 10">
    <name type="scientific">Candidatus Taylorbacteria bacterium RIFCSPHIGHO2_01_FULL_46_22b</name>
    <dbReference type="NCBI Taxonomy" id="1802301"/>
    <lineage>
        <taxon>Bacteria</taxon>
        <taxon>Candidatus Tayloriibacteriota</taxon>
    </lineage>
</organism>
<evidence type="ECO:0000256" key="1">
    <source>
        <dbReference type="ARBA" id="ARBA00007957"/>
    </source>
</evidence>
<dbReference type="STRING" id="1802301.A2664_03815"/>
<evidence type="ECO:0000256" key="3">
    <source>
        <dbReference type="ARBA" id="ARBA00022833"/>
    </source>
</evidence>
<accession>A0A1G2M1M2</accession>
<keyword evidence="3 7" id="KW-0862">Zinc</keyword>
<evidence type="ECO:0000313" key="10">
    <source>
        <dbReference type="Proteomes" id="UP000178873"/>
    </source>
</evidence>
<keyword evidence="4" id="KW-0805">Transcription regulation</keyword>
<dbReference type="InterPro" id="IPR043135">
    <property type="entry name" value="Fur_C"/>
</dbReference>
<gene>
    <name evidence="9" type="ORF">A2664_03815</name>
</gene>
<comment type="similarity">
    <text evidence="1">Belongs to the Fur family.</text>
</comment>
<evidence type="ECO:0008006" key="11">
    <source>
        <dbReference type="Google" id="ProtNLM"/>
    </source>
</evidence>
<dbReference type="InterPro" id="IPR036388">
    <property type="entry name" value="WH-like_DNA-bd_sf"/>
</dbReference>
<reference evidence="9 10" key="1">
    <citation type="journal article" date="2016" name="Nat. Commun.">
        <title>Thousands of microbial genomes shed light on interconnected biogeochemical processes in an aquifer system.</title>
        <authorList>
            <person name="Anantharaman K."/>
            <person name="Brown C.T."/>
            <person name="Hug L.A."/>
            <person name="Sharon I."/>
            <person name="Castelle C.J."/>
            <person name="Probst A.J."/>
            <person name="Thomas B.C."/>
            <person name="Singh A."/>
            <person name="Wilkins M.J."/>
            <person name="Karaoz U."/>
            <person name="Brodie E.L."/>
            <person name="Williams K.H."/>
            <person name="Hubbard S.S."/>
            <person name="Banfield J.F."/>
        </authorList>
    </citation>
    <scope>NUCLEOTIDE SEQUENCE [LARGE SCALE GENOMIC DNA]</scope>
</reference>
<dbReference type="PANTHER" id="PTHR33202:SF8">
    <property type="entry name" value="PEROXIDE-RESPONSIVE REPRESSOR PERR"/>
    <property type="match status" value="1"/>
</dbReference>
<dbReference type="SUPFAM" id="SSF46785">
    <property type="entry name" value="Winged helix' DNA-binding domain"/>
    <property type="match status" value="1"/>
</dbReference>
<comment type="cofactor">
    <cofactor evidence="7">
        <name>Zn(2+)</name>
        <dbReference type="ChEBI" id="CHEBI:29105"/>
    </cofactor>
    <text evidence="7">Binds 1 zinc ion per subunit.</text>
</comment>
<keyword evidence="8" id="KW-0408">Iron</keyword>
<feature type="binding site" evidence="7">
    <location>
        <position position="137"/>
    </location>
    <ligand>
        <name>Zn(2+)</name>
        <dbReference type="ChEBI" id="CHEBI:29105"/>
    </ligand>
</feature>
<dbReference type="GO" id="GO:0045892">
    <property type="term" value="P:negative regulation of DNA-templated transcription"/>
    <property type="evidence" value="ECO:0007669"/>
    <property type="project" value="TreeGrafter"/>
</dbReference>
<feature type="binding site" evidence="7">
    <location>
        <position position="98"/>
    </location>
    <ligand>
        <name>Zn(2+)</name>
        <dbReference type="ChEBI" id="CHEBI:29105"/>
    </ligand>
</feature>
<dbReference type="PANTHER" id="PTHR33202">
    <property type="entry name" value="ZINC UPTAKE REGULATION PROTEIN"/>
    <property type="match status" value="1"/>
</dbReference>
<dbReference type="Gene3D" id="1.10.10.10">
    <property type="entry name" value="Winged helix-like DNA-binding domain superfamily/Winged helix DNA-binding domain"/>
    <property type="match status" value="1"/>
</dbReference>
<feature type="binding site" evidence="8">
    <location>
        <position position="129"/>
    </location>
    <ligand>
        <name>Fe cation</name>
        <dbReference type="ChEBI" id="CHEBI:24875"/>
    </ligand>
</feature>
<dbReference type="Proteomes" id="UP000178873">
    <property type="component" value="Unassembled WGS sequence"/>
</dbReference>
<keyword evidence="5" id="KW-0238">DNA-binding</keyword>
<proteinExistence type="inferred from homology"/>
<keyword evidence="7" id="KW-0479">Metal-binding</keyword>
<dbReference type="GO" id="GO:0008270">
    <property type="term" value="F:zinc ion binding"/>
    <property type="evidence" value="ECO:0007669"/>
    <property type="project" value="TreeGrafter"/>
</dbReference>
<dbReference type="AlphaFoldDB" id="A0A1G2M1M2"/>
<evidence type="ECO:0000256" key="8">
    <source>
        <dbReference type="PIRSR" id="PIRSR602481-2"/>
    </source>
</evidence>
<dbReference type="Pfam" id="PF01475">
    <property type="entry name" value="FUR"/>
    <property type="match status" value="1"/>
</dbReference>
<keyword evidence="6" id="KW-0804">Transcription</keyword>
<feature type="binding site" evidence="8">
    <location>
        <position position="89"/>
    </location>
    <ligand>
        <name>Fe cation</name>
        <dbReference type="ChEBI" id="CHEBI:24875"/>
    </ligand>
</feature>
<name>A0A1G2M1M2_9BACT</name>
<dbReference type="InterPro" id="IPR002481">
    <property type="entry name" value="FUR"/>
</dbReference>
<evidence type="ECO:0000313" key="9">
    <source>
        <dbReference type="EMBL" id="OHA17713.1"/>
    </source>
</evidence>
<sequence length="143" mass="16611">MKRKDENACVKLLRDKKFKATQGRTLLLSVLKEAGRPLSIIQLLKLVKGKLDQATLYRALEAFTHTGLVRRVDLGHAHTHYELVESDWHHHHVICRECGKIEDIADCHVQNLERTLARHTKFFKEINSHSLEYFGRCKQCVTK</sequence>
<protein>
    <recommendedName>
        <fullName evidence="11">Transcriptional repressor</fullName>
    </recommendedName>
</protein>
<evidence type="ECO:0000256" key="6">
    <source>
        <dbReference type="ARBA" id="ARBA00023163"/>
    </source>
</evidence>